<evidence type="ECO:0000313" key="2">
    <source>
        <dbReference type="Proteomes" id="UP000053354"/>
    </source>
</evidence>
<dbReference type="KEGG" id="pll:I858_016185"/>
<name>A0A1B1S5Q4_9BACL</name>
<protein>
    <submittedName>
        <fullName evidence="1">Uncharacterized protein</fullName>
    </submittedName>
</protein>
<organism evidence="1 2">
    <name type="scientific">Planococcus versutus</name>
    <dbReference type="NCBI Taxonomy" id="1302659"/>
    <lineage>
        <taxon>Bacteria</taxon>
        <taxon>Bacillati</taxon>
        <taxon>Bacillota</taxon>
        <taxon>Bacilli</taxon>
        <taxon>Bacillales</taxon>
        <taxon>Caryophanaceae</taxon>
        <taxon>Planococcus</taxon>
    </lineage>
</organism>
<dbReference type="Proteomes" id="UP000053354">
    <property type="component" value="Chromosome"/>
</dbReference>
<gene>
    <name evidence="1" type="ORF">I858_016185</name>
</gene>
<dbReference type="EMBL" id="CP016540">
    <property type="protein sequence ID" value="ANU28526.1"/>
    <property type="molecule type" value="Genomic_DNA"/>
</dbReference>
<sequence>MLSEQLIAQLRENLLAESTDIIEQLKSGKTVDRVSPELTRIFRPSVQPSLISWVAYDPQEELAKLNVPLADGLIEKITTFIK</sequence>
<accession>A0A1B1S5Q4</accession>
<proteinExistence type="predicted"/>
<dbReference type="AlphaFoldDB" id="A0A1B1S5Q4"/>
<dbReference type="STRING" id="1302659.I858_016185"/>
<evidence type="ECO:0000313" key="1">
    <source>
        <dbReference type="EMBL" id="ANU28526.1"/>
    </source>
</evidence>
<keyword evidence="2" id="KW-1185">Reference proteome</keyword>
<reference evidence="1" key="1">
    <citation type="submission" date="2016-10" db="EMBL/GenBank/DDBJ databases">
        <authorList>
            <person name="See-Too W.S."/>
        </authorList>
    </citation>
    <scope>NUCLEOTIDE SEQUENCE</scope>
    <source>
        <strain evidence="1">L10.15</strain>
    </source>
</reference>